<feature type="domain" description="Helix-turn-helix" evidence="1">
    <location>
        <begin position="19"/>
        <end position="65"/>
    </location>
</feature>
<dbReference type="STRING" id="1963.AQJ27_14185"/>
<reference evidence="3" key="1">
    <citation type="submission" date="2017-05" db="EMBL/GenBank/DDBJ databases">
        <title>Streptomyces olivochromogenes NBRC 3561 whole genome shotgun sequence.</title>
        <authorList>
            <person name="Dohra H."/>
            <person name="Kodani S."/>
        </authorList>
    </citation>
    <scope>NUCLEOTIDE SEQUENCE [LARGE SCALE GENOMIC DNA]</scope>
    <source>
        <strain evidence="3">NBRC 3561</strain>
    </source>
</reference>
<accession>A0A250VEA5</accession>
<protein>
    <submittedName>
        <fullName evidence="2">Excisionase</fullName>
    </submittedName>
</protein>
<organism evidence="2 3">
    <name type="scientific">Streptomyces olivochromogenes</name>
    <dbReference type="NCBI Taxonomy" id="1963"/>
    <lineage>
        <taxon>Bacteria</taxon>
        <taxon>Bacillati</taxon>
        <taxon>Actinomycetota</taxon>
        <taxon>Actinomycetes</taxon>
        <taxon>Kitasatosporales</taxon>
        <taxon>Streptomycetaceae</taxon>
        <taxon>Streptomyces</taxon>
    </lineage>
</organism>
<name>A0A250VEA5_STROL</name>
<dbReference type="AlphaFoldDB" id="A0A250VEA5"/>
<sequence>MSTPTRRRRAPKDELLPLSDVLEELGISRPTWYRWRDRGFGPDARRTPSGRICVRRSVLDAFKEELETA</sequence>
<dbReference type="Pfam" id="PF12728">
    <property type="entry name" value="HTH_17"/>
    <property type="match status" value="1"/>
</dbReference>
<dbReference type="EMBL" id="BDQI01000007">
    <property type="protein sequence ID" value="GAX52404.1"/>
    <property type="molecule type" value="Genomic_DNA"/>
</dbReference>
<dbReference type="InterPro" id="IPR009061">
    <property type="entry name" value="DNA-bd_dom_put_sf"/>
</dbReference>
<dbReference type="Proteomes" id="UP000217446">
    <property type="component" value="Unassembled WGS sequence"/>
</dbReference>
<evidence type="ECO:0000313" key="2">
    <source>
        <dbReference type="EMBL" id="GAX52404.1"/>
    </source>
</evidence>
<comment type="caution">
    <text evidence="2">The sequence shown here is derived from an EMBL/GenBank/DDBJ whole genome shotgun (WGS) entry which is preliminary data.</text>
</comment>
<evidence type="ECO:0000313" key="3">
    <source>
        <dbReference type="Proteomes" id="UP000217446"/>
    </source>
</evidence>
<gene>
    <name evidence="2" type="ORF">SO3561_03919</name>
</gene>
<dbReference type="RefSeq" id="WP_067367292.1">
    <property type="nucleotide sequence ID" value="NZ_BDQI01000007.1"/>
</dbReference>
<evidence type="ECO:0000259" key="1">
    <source>
        <dbReference type="Pfam" id="PF12728"/>
    </source>
</evidence>
<keyword evidence="3" id="KW-1185">Reference proteome</keyword>
<proteinExistence type="predicted"/>
<dbReference type="InterPro" id="IPR041657">
    <property type="entry name" value="HTH_17"/>
</dbReference>
<dbReference type="SUPFAM" id="SSF46955">
    <property type="entry name" value="Putative DNA-binding domain"/>
    <property type="match status" value="1"/>
</dbReference>